<dbReference type="GO" id="GO:0006950">
    <property type="term" value="P:response to stress"/>
    <property type="evidence" value="ECO:0007669"/>
    <property type="project" value="TreeGrafter"/>
</dbReference>
<dbReference type="InterPro" id="IPR000835">
    <property type="entry name" value="HTH_MarR-typ"/>
</dbReference>
<comment type="caution">
    <text evidence="2">The sequence shown here is derived from an EMBL/GenBank/DDBJ whole genome shotgun (WGS) entry which is preliminary data.</text>
</comment>
<dbReference type="Proteomes" id="UP000295117">
    <property type="component" value="Unassembled WGS sequence"/>
</dbReference>
<accession>A0A4R8S033</accession>
<feature type="domain" description="HTH marR-type" evidence="1">
    <location>
        <begin position="33"/>
        <end position="137"/>
    </location>
</feature>
<sequence>MPQKMSDNVMAQRIQLMAEMRSLDSAFAELGRHLAGWLGMHHTDAVALLEIVEAEQREEPLSPARLGERVALTSGATTALVNRLERAHHVVRARGHADRRMVSLHATEHVRGLAAQYFGPLGDRLDEMMSRYPAEQRRLFIDFMVDLRTTLDQHLHEQDPDAPPTQSE</sequence>
<dbReference type="SMART" id="SM00347">
    <property type="entry name" value="HTH_MARR"/>
    <property type="match status" value="1"/>
</dbReference>
<dbReference type="InterPro" id="IPR036388">
    <property type="entry name" value="WH-like_DNA-bd_sf"/>
</dbReference>
<evidence type="ECO:0000259" key="1">
    <source>
        <dbReference type="SMART" id="SM00347"/>
    </source>
</evidence>
<evidence type="ECO:0000313" key="2">
    <source>
        <dbReference type="EMBL" id="TDZ79355.1"/>
    </source>
</evidence>
<dbReference type="GO" id="GO:0003700">
    <property type="term" value="F:DNA-binding transcription factor activity"/>
    <property type="evidence" value="ECO:0007669"/>
    <property type="project" value="InterPro"/>
</dbReference>
<dbReference type="PANTHER" id="PTHR33164">
    <property type="entry name" value="TRANSCRIPTIONAL REGULATOR, MARR FAMILY"/>
    <property type="match status" value="1"/>
</dbReference>
<dbReference type="PANTHER" id="PTHR33164:SF106">
    <property type="entry name" value="TRANSCRIPTIONAL REGULATORY PROTEIN"/>
    <property type="match status" value="1"/>
</dbReference>
<dbReference type="Gene3D" id="1.10.10.10">
    <property type="entry name" value="Winged helix-like DNA-binding domain superfamily/Winged helix DNA-binding domain"/>
    <property type="match status" value="1"/>
</dbReference>
<reference evidence="2 3" key="1">
    <citation type="journal article" date="2019" name="Sci. Rep.">
        <title>Extended insight into the Mycobacterium chelonae-abscessus complex through whole genome sequencing of Mycobacterium salmoniphilum outbreak and Mycobacterium salmoniphilum-like strains.</title>
        <authorList>
            <person name="Behra P.R.K."/>
            <person name="Das S."/>
            <person name="Pettersson B.M.F."/>
            <person name="Shirreff L."/>
            <person name="DuCote T."/>
            <person name="Jacobsson K.G."/>
            <person name="Ennis D.G."/>
            <person name="Kirsebom L.A."/>
        </authorList>
    </citation>
    <scope>NUCLEOTIDE SEQUENCE [LARGE SCALE GENOMIC DNA]</scope>
    <source>
        <strain evidence="2 3">DE 4585</strain>
    </source>
</reference>
<protein>
    <submittedName>
        <fullName evidence="2">HTH-type transcriptional regulator SarZ</fullName>
    </submittedName>
</protein>
<dbReference type="RefSeq" id="WP_237161272.1">
    <property type="nucleotide sequence ID" value="NZ_PECH01000008.1"/>
</dbReference>
<proteinExistence type="predicted"/>
<dbReference type="SUPFAM" id="SSF46785">
    <property type="entry name" value="Winged helix' DNA-binding domain"/>
    <property type="match status" value="1"/>
</dbReference>
<evidence type="ECO:0000313" key="3">
    <source>
        <dbReference type="Proteomes" id="UP000295117"/>
    </source>
</evidence>
<dbReference type="InterPro" id="IPR036390">
    <property type="entry name" value="WH_DNA-bd_sf"/>
</dbReference>
<dbReference type="AlphaFoldDB" id="A0A4R8S033"/>
<organism evidence="2 3">
    <name type="scientific">Mycobacteroides salmoniphilum</name>
    <dbReference type="NCBI Taxonomy" id="404941"/>
    <lineage>
        <taxon>Bacteria</taxon>
        <taxon>Bacillati</taxon>
        <taxon>Actinomycetota</taxon>
        <taxon>Actinomycetes</taxon>
        <taxon>Mycobacteriales</taxon>
        <taxon>Mycobacteriaceae</taxon>
        <taxon>Mycobacteroides</taxon>
    </lineage>
</organism>
<dbReference type="EMBL" id="PECH01000008">
    <property type="protein sequence ID" value="TDZ79355.1"/>
    <property type="molecule type" value="Genomic_DNA"/>
</dbReference>
<gene>
    <name evidence="2" type="primary">sarZ</name>
    <name evidence="2" type="ORF">DE4585_03095</name>
</gene>
<dbReference type="InterPro" id="IPR039422">
    <property type="entry name" value="MarR/SlyA-like"/>
</dbReference>
<name>A0A4R8S033_9MYCO</name>